<accession>A0A921HY74</accession>
<sequence length="167" mass="19025">MKKSVTFILLLAAICTINISYAANPKVTETPLAMDQHPKHQKHHKPNKSDRPGRPDKPDKKRRPHHKKRPAPPIGAHYREKPAHCIEIMFNHSPYFYAGGIFYRPERTGYVVVRPKIGMVVPLLPASGVYKIKKKGETLYVFDDVLYKPLPDPKGIKFQIVGFLPIP</sequence>
<dbReference type="InterPro" id="IPR045398">
    <property type="entry name" value="DUF6515"/>
</dbReference>
<dbReference type="AlphaFoldDB" id="A0A921HY74"/>
<evidence type="ECO:0000256" key="2">
    <source>
        <dbReference type="SAM" id="SignalP"/>
    </source>
</evidence>
<organism evidence="3 4">
    <name type="scientific">Mediterranea massiliensis</name>
    <dbReference type="NCBI Taxonomy" id="1841865"/>
    <lineage>
        <taxon>Bacteria</taxon>
        <taxon>Pseudomonadati</taxon>
        <taxon>Bacteroidota</taxon>
        <taxon>Bacteroidia</taxon>
        <taxon>Bacteroidales</taxon>
        <taxon>Bacteroidaceae</taxon>
        <taxon>Mediterranea</taxon>
    </lineage>
</organism>
<dbReference type="Pfam" id="PF20125">
    <property type="entry name" value="DUF6515"/>
    <property type="match status" value="1"/>
</dbReference>
<feature type="compositionally biased region" description="Basic residues" evidence="1">
    <location>
        <begin position="60"/>
        <end position="70"/>
    </location>
</feature>
<gene>
    <name evidence="3" type="ORF">K8W02_06260</name>
</gene>
<evidence type="ECO:0000313" key="3">
    <source>
        <dbReference type="EMBL" id="HJF91971.1"/>
    </source>
</evidence>
<evidence type="ECO:0000313" key="4">
    <source>
        <dbReference type="Proteomes" id="UP000717835"/>
    </source>
</evidence>
<dbReference type="RefSeq" id="WP_022019520.1">
    <property type="nucleotide sequence ID" value="NZ_CALUIP010000010.1"/>
</dbReference>
<feature type="chain" id="PRO_5037070853" description="Lipoprotein" evidence="2">
    <location>
        <begin position="23"/>
        <end position="167"/>
    </location>
</feature>
<evidence type="ECO:0008006" key="5">
    <source>
        <dbReference type="Google" id="ProtNLM"/>
    </source>
</evidence>
<feature type="compositionally biased region" description="Basic and acidic residues" evidence="1">
    <location>
        <begin position="47"/>
        <end position="59"/>
    </location>
</feature>
<name>A0A921HY74_9BACT</name>
<comment type="caution">
    <text evidence="3">The sequence shown here is derived from an EMBL/GenBank/DDBJ whole genome shotgun (WGS) entry which is preliminary data.</text>
</comment>
<proteinExistence type="predicted"/>
<feature type="region of interest" description="Disordered" evidence="1">
    <location>
        <begin position="35"/>
        <end position="77"/>
    </location>
</feature>
<dbReference type="Proteomes" id="UP000717835">
    <property type="component" value="Unassembled WGS sequence"/>
</dbReference>
<reference evidence="3" key="2">
    <citation type="submission" date="2021-09" db="EMBL/GenBank/DDBJ databases">
        <authorList>
            <person name="Gilroy R."/>
        </authorList>
    </citation>
    <scope>NUCLEOTIDE SEQUENCE</scope>
    <source>
        <strain evidence="3">CHK55-1828</strain>
    </source>
</reference>
<dbReference type="EMBL" id="DYVX01000051">
    <property type="protein sequence ID" value="HJF91971.1"/>
    <property type="molecule type" value="Genomic_DNA"/>
</dbReference>
<protein>
    <recommendedName>
        <fullName evidence="5">Lipoprotein</fullName>
    </recommendedName>
</protein>
<reference evidence="3" key="1">
    <citation type="journal article" date="2021" name="PeerJ">
        <title>Extensive microbial diversity within the chicken gut microbiome revealed by metagenomics and culture.</title>
        <authorList>
            <person name="Gilroy R."/>
            <person name="Ravi A."/>
            <person name="Getino M."/>
            <person name="Pursley I."/>
            <person name="Horton D.L."/>
            <person name="Alikhan N.F."/>
            <person name="Baker D."/>
            <person name="Gharbi K."/>
            <person name="Hall N."/>
            <person name="Watson M."/>
            <person name="Adriaenssens E.M."/>
            <person name="Foster-Nyarko E."/>
            <person name="Jarju S."/>
            <person name="Secka A."/>
            <person name="Antonio M."/>
            <person name="Oren A."/>
            <person name="Chaudhuri R.R."/>
            <person name="La Ragione R."/>
            <person name="Hildebrand F."/>
            <person name="Pallen M.J."/>
        </authorList>
    </citation>
    <scope>NUCLEOTIDE SEQUENCE</scope>
    <source>
        <strain evidence="3">CHK55-1828</strain>
    </source>
</reference>
<feature type="signal peptide" evidence="2">
    <location>
        <begin position="1"/>
        <end position="22"/>
    </location>
</feature>
<evidence type="ECO:0000256" key="1">
    <source>
        <dbReference type="SAM" id="MobiDB-lite"/>
    </source>
</evidence>
<keyword evidence="2" id="KW-0732">Signal</keyword>